<dbReference type="Proteomes" id="UP000238288">
    <property type="component" value="Chromosome PCAR9a"/>
</dbReference>
<proteinExistence type="predicted"/>
<protein>
    <submittedName>
        <fullName evidence="4">Endonuclease</fullName>
    </submittedName>
</protein>
<evidence type="ECO:0000313" key="6">
    <source>
        <dbReference type="Proteomes" id="UP000615003"/>
    </source>
</evidence>
<keyword evidence="1" id="KW-0732">Signal</keyword>
<name>A0A2K4X9E4_PSEVC</name>
<dbReference type="RefSeq" id="WP_104642675.1">
    <property type="nucleotide sequence ID" value="NZ_AQGW01000020.1"/>
</dbReference>
<evidence type="ECO:0000313" key="3">
    <source>
        <dbReference type="EMBL" id="MBE0383290.1"/>
    </source>
</evidence>
<reference evidence="4 5" key="2">
    <citation type="submission" date="2017-11" db="EMBL/GenBank/DDBJ databases">
        <authorList>
            <person name="Han C.G."/>
        </authorList>
    </citation>
    <scope>NUCLEOTIDE SEQUENCE [LARGE SCALE GENOMIC DNA]</scope>
    <source>
        <strain evidence="5">ATCC 43555</strain>
        <strain evidence="4">ATCC43555</strain>
    </source>
</reference>
<evidence type="ECO:0000313" key="4">
    <source>
        <dbReference type="EMBL" id="SOU40948.1"/>
    </source>
</evidence>
<keyword evidence="6" id="KW-1185">Reference proteome</keyword>
<evidence type="ECO:0000256" key="1">
    <source>
        <dbReference type="SAM" id="SignalP"/>
    </source>
</evidence>
<evidence type="ECO:0000313" key="5">
    <source>
        <dbReference type="Proteomes" id="UP000238288"/>
    </source>
</evidence>
<keyword evidence="4" id="KW-0255">Endonuclease</keyword>
<dbReference type="InterPro" id="IPR036691">
    <property type="entry name" value="Endo/exonu/phosph_ase_sf"/>
</dbReference>
<gene>
    <name evidence="4" type="ORF">PCAR9_A30112</name>
    <name evidence="3" type="ORF">PCARR_a1608</name>
</gene>
<dbReference type="EMBL" id="LT965928">
    <property type="protein sequence ID" value="SOU40948.1"/>
    <property type="molecule type" value="Genomic_DNA"/>
</dbReference>
<organism evidence="4 5">
    <name type="scientific">Pseudoalteromonas carrageenovora IAM 12662</name>
    <dbReference type="NCBI Taxonomy" id="1314868"/>
    <lineage>
        <taxon>Bacteria</taxon>
        <taxon>Pseudomonadati</taxon>
        <taxon>Pseudomonadota</taxon>
        <taxon>Gammaproteobacteria</taxon>
        <taxon>Alteromonadales</taxon>
        <taxon>Pseudoalteromonadaceae</taxon>
        <taxon>Pseudoalteromonas</taxon>
    </lineage>
</organism>
<feature type="domain" description="Endonuclease/exonuclease/phosphatase" evidence="2">
    <location>
        <begin position="29"/>
        <end position="377"/>
    </location>
</feature>
<keyword evidence="4" id="KW-0378">Hydrolase</keyword>
<dbReference type="EMBL" id="AQGW01000020">
    <property type="protein sequence ID" value="MBE0383290.1"/>
    <property type="molecule type" value="Genomic_DNA"/>
</dbReference>
<keyword evidence="4" id="KW-0540">Nuclease</keyword>
<dbReference type="AlphaFoldDB" id="A0A2K4X9E4"/>
<dbReference type="SUPFAM" id="SSF56219">
    <property type="entry name" value="DNase I-like"/>
    <property type="match status" value="1"/>
</dbReference>
<sequence>MKLKTIYGALVIAASFSFNALASESLRIATFNVSMDATNHTPKGEQIKSDALANALKANHQQIKNIAEIIQRVRPDIILLNEFDYIPKEQGIEYFKKHYLNVSQNNQQVIDFPYSFIAPVNTGLATHFDLDNDGKSTGIMADAQGFGFFEGHYGMAVLSKYPIDFDKVRTLQKFKYKDMPNAQMPTDPKTGENWYNKNEWQALRLSSKSFWDLPVKVNNKTLHVLASHPTPPVFDGDEDRNGKRNHDEVRLIADYVSNKAYIYDDKGQKGGLKADSRFIILGDLNASPEGDKARTNTTDQILKNALINASFVPQSAGAKEQYDTNEAQNYTANWQARVDYVLPSNYGLKIKNGGVFWPTKSSNEYRLIKDRNASSDHRLVWLDLIVE</sequence>
<dbReference type="Gene3D" id="3.60.10.10">
    <property type="entry name" value="Endonuclease/exonuclease/phosphatase"/>
    <property type="match status" value="1"/>
</dbReference>
<dbReference type="OrthoDB" id="292013at2"/>
<dbReference type="Proteomes" id="UP000615003">
    <property type="component" value="Unassembled WGS sequence"/>
</dbReference>
<feature type="signal peptide" evidence="1">
    <location>
        <begin position="1"/>
        <end position="22"/>
    </location>
</feature>
<accession>A0A2K4X9E4</accession>
<feature type="chain" id="PRO_5014376210" evidence="1">
    <location>
        <begin position="23"/>
        <end position="387"/>
    </location>
</feature>
<reference evidence="3 6" key="1">
    <citation type="submission" date="2015-06" db="EMBL/GenBank/DDBJ databases">
        <title>Genome sequence of Pseudoalteromonas carrageenovora.</title>
        <authorList>
            <person name="Xie B.-B."/>
            <person name="Rong J.-C."/>
            <person name="Qin Q.-L."/>
            <person name="Zhang Y.-Z."/>
        </authorList>
    </citation>
    <scope>NUCLEOTIDE SEQUENCE [LARGE SCALE GENOMIC DNA]</scope>
    <source>
        <strain evidence="3 6">IAM 12662</strain>
    </source>
</reference>
<dbReference type="InterPro" id="IPR005135">
    <property type="entry name" value="Endo/exonuclease/phosphatase"/>
</dbReference>
<dbReference type="GO" id="GO:0004519">
    <property type="term" value="F:endonuclease activity"/>
    <property type="evidence" value="ECO:0007669"/>
    <property type="project" value="UniProtKB-KW"/>
</dbReference>
<dbReference type="Pfam" id="PF03372">
    <property type="entry name" value="Exo_endo_phos"/>
    <property type="match status" value="1"/>
</dbReference>
<dbReference type="GeneID" id="93663604"/>
<evidence type="ECO:0000259" key="2">
    <source>
        <dbReference type="Pfam" id="PF03372"/>
    </source>
</evidence>